<reference evidence="2 3" key="1">
    <citation type="submission" date="2019-06" db="EMBL/GenBank/DDBJ databases">
        <title>Sequencing the genomes of 1000 actinobacteria strains.</title>
        <authorList>
            <person name="Klenk H.-P."/>
        </authorList>
    </citation>
    <scope>NUCLEOTIDE SEQUENCE [LARGE SCALE GENOMIC DNA]</scope>
    <source>
        <strain evidence="2 3">DSM 45928</strain>
    </source>
</reference>
<protein>
    <submittedName>
        <fullName evidence="2">Uncharacterized protein</fullName>
    </submittedName>
</protein>
<dbReference type="AlphaFoldDB" id="A0A543AUS7"/>
<dbReference type="RefSeq" id="WP_211347610.1">
    <property type="nucleotide sequence ID" value="NZ_JBHTGS010000001.1"/>
</dbReference>
<dbReference type="InParanoid" id="A0A543AUS7"/>
<keyword evidence="1" id="KW-1133">Transmembrane helix</keyword>
<gene>
    <name evidence="2" type="ORF">FB566_1841</name>
</gene>
<keyword evidence="3" id="KW-1185">Reference proteome</keyword>
<evidence type="ECO:0000313" key="3">
    <source>
        <dbReference type="Proteomes" id="UP000317043"/>
    </source>
</evidence>
<comment type="caution">
    <text evidence="2">The sequence shown here is derived from an EMBL/GenBank/DDBJ whole genome shotgun (WGS) entry which is preliminary data.</text>
</comment>
<keyword evidence="1" id="KW-0812">Transmembrane</keyword>
<proteinExistence type="predicted"/>
<accession>A0A543AUS7</accession>
<feature type="transmembrane region" description="Helical" evidence="1">
    <location>
        <begin position="62"/>
        <end position="80"/>
    </location>
</feature>
<dbReference type="Proteomes" id="UP000317043">
    <property type="component" value="Unassembled WGS sequence"/>
</dbReference>
<sequence>MVNKDDVREAAQRTAWNPVAKLADMGVRPGHAYTAAFISIGLSVASWTLSRKSSSRPQADRWGLFIGQWAPTFLALGIALEKEKRS</sequence>
<organism evidence="2 3">
    <name type="scientific">Stackebrandtia endophytica</name>
    <dbReference type="NCBI Taxonomy" id="1496996"/>
    <lineage>
        <taxon>Bacteria</taxon>
        <taxon>Bacillati</taxon>
        <taxon>Actinomycetota</taxon>
        <taxon>Actinomycetes</taxon>
        <taxon>Glycomycetales</taxon>
        <taxon>Glycomycetaceae</taxon>
        <taxon>Stackebrandtia</taxon>
    </lineage>
</organism>
<evidence type="ECO:0000256" key="1">
    <source>
        <dbReference type="SAM" id="Phobius"/>
    </source>
</evidence>
<name>A0A543AUS7_9ACTN</name>
<keyword evidence="1" id="KW-0472">Membrane</keyword>
<feature type="transmembrane region" description="Helical" evidence="1">
    <location>
        <begin position="32"/>
        <end position="50"/>
    </location>
</feature>
<dbReference type="EMBL" id="VFOW01000001">
    <property type="protein sequence ID" value="TQL76315.1"/>
    <property type="molecule type" value="Genomic_DNA"/>
</dbReference>
<evidence type="ECO:0000313" key="2">
    <source>
        <dbReference type="EMBL" id="TQL76315.1"/>
    </source>
</evidence>